<feature type="region of interest" description="Disordered" evidence="1">
    <location>
        <begin position="26"/>
        <end position="69"/>
    </location>
</feature>
<dbReference type="EMBL" id="JBITYT010000005">
    <property type="protein sequence ID" value="MFI9120134.1"/>
    <property type="molecule type" value="Genomic_DNA"/>
</dbReference>
<dbReference type="Pfam" id="PF18966">
    <property type="entry name" value="Lipoprotein_23"/>
    <property type="match status" value="1"/>
</dbReference>
<reference evidence="3 4" key="1">
    <citation type="submission" date="2024-10" db="EMBL/GenBank/DDBJ databases">
        <title>The Natural Products Discovery Center: Release of the First 8490 Sequenced Strains for Exploring Actinobacteria Biosynthetic Diversity.</title>
        <authorList>
            <person name="Kalkreuter E."/>
            <person name="Kautsar S.A."/>
            <person name="Yang D."/>
            <person name="Bader C.D."/>
            <person name="Teijaro C.N."/>
            <person name="Fluegel L."/>
            <person name="Davis C.M."/>
            <person name="Simpson J.R."/>
            <person name="Lauterbach L."/>
            <person name="Steele A.D."/>
            <person name="Gui C."/>
            <person name="Meng S."/>
            <person name="Li G."/>
            <person name="Viehrig K."/>
            <person name="Ye F."/>
            <person name="Su P."/>
            <person name="Kiefer A.F."/>
            <person name="Nichols A."/>
            <person name="Cepeda A.J."/>
            <person name="Yan W."/>
            <person name="Fan B."/>
            <person name="Jiang Y."/>
            <person name="Adhikari A."/>
            <person name="Zheng C.-J."/>
            <person name="Schuster L."/>
            <person name="Cowan T.M."/>
            <person name="Smanski M.J."/>
            <person name="Chevrette M.G."/>
            <person name="De Carvalho L.P.S."/>
            <person name="Shen B."/>
        </authorList>
    </citation>
    <scope>NUCLEOTIDE SEQUENCE [LARGE SCALE GENOMIC DNA]</scope>
    <source>
        <strain evidence="3 4">NPDC053346</strain>
    </source>
</reference>
<sequence length="232" mass="23967">MRLPIRLLAPLLLAAGPLLTGCGGPEPLPEVAPAPRPTSAQPSAPAPSSAAPSTARPSSAGPSGPAVAAASLGGRGTACPLPVSFSLPKDWKPNAIELPTDPDLADLARRGPAVMRCEIDAKPAGLIGFLRVWTLEKGSARPSARAALEAFVKGDETSSAVSYRETRAGTLPAVEATYTVRSALFDEDKEERAFAVTTPEGVVVVDLGGTDTAEHREMLPAYELARTTLKAL</sequence>
<name>A0ABW8CRG8_STRBI</name>
<evidence type="ECO:0000313" key="3">
    <source>
        <dbReference type="EMBL" id="MFI9120134.1"/>
    </source>
</evidence>
<proteinExistence type="predicted"/>
<keyword evidence="2" id="KW-0732">Signal</keyword>
<feature type="compositionally biased region" description="Low complexity" evidence="1">
    <location>
        <begin position="37"/>
        <end position="69"/>
    </location>
</feature>
<dbReference type="PROSITE" id="PS51257">
    <property type="entry name" value="PROKAR_LIPOPROTEIN"/>
    <property type="match status" value="1"/>
</dbReference>
<dbReference type="InterPro" id="IPR044058">
    <property type="entry name" value="Lipoprotein_23"/>
</dbReference>
<organism evidence="3 4">
    <name type="scientific">Streptomyces bikiniensis</name>
    <dbReference type="NCBI Taxonomy" id="1896"/>
    <lineage>
        <taxon>Bacteria</taxon>
        <taxon>Bacillati</taxon>
        <taxon>Actinomycetota</taxon>
        <taxon>Actinomycetes</taxon>
        <taxon>Kitasatosporales</taxon>
        <taxon>Streptomycetaceae</taxon>
        <taxon>Streptomyces</taxon>
    </lineage>
</organism>
<dbReference type="RefSeq" id="WP_399613847.1">
    <property type="nucleotide sequence ID" value="NZ_JBITYT010000005.1"/>
</dbReference>
<dbReference type="Proteomes" id="UP001614391">
    <property type="component" value="Unassembled WGS sequence"/>
</dbReference>
<keyword evidence="3" id="KW-0449">Lipoprotein</keyword>
<feature type="signal peptide" evidence="2">
    <location>
        <begin position="1"/>
        <end position="20"/>
    </location>
</feature>
<accession>A0ABW8CRG8</accession>
<feature type="compositionally biased region" description="Pro residues" evidence="1">
    <location>
        <begin position="26"/>
        <end position="36"/>
    </location>
</feature>
<keyword evidence="4" id="KW-1185">Reference proteome</keyword>
<feature type="chain" id="PRO_5046441800" evidence="2">
    <location>
        <begin position="21"/>
        <end position="232"/>
    </location>
</feature>
<evidence type="ECO:0000256" key="2">
    <source>
        <dbReference type="SAM" id="SignalP"/>
    </source>
</evidence>
<gene>
    <name evidence="3" type="ORF">ACIGW0_12180</name>
</gene>
<evidence type="ECO:0000313" key="4">
    <source>
        <dbReference type="Proteomes" id="UP001614391"/>
    </source>
</evidence>
<comment type="caution">
    <text evidence="3">The sequence shown here is derived from an EMBL/GenBank/DDBJ whole genome shotgun (WGS) entry which is preliminary data.</text>
</comment>
<protein>
    <submittedName>
        <fullName evidence="3">Lipoprotein</fullName>
    </submittedName>
</protein>
<evidence type="ECO:0000256" key="1">
    <source>
        <dbReference type="SAM" id="MobiDB-lite"/>
    </source>
</evidence>